<keyword evidence="6 10" id="KW-0594">Phospholipid biosynthesis</keyword>
<dbReference type="AlphaFoldDB" id="A0A2J6WJX1"/>
<evidence type="ECO:0000256" key="5">
    <source>
        <dbReference type="ARBA" id="ARBA00023098"/>
    </source>
</evidence>
<dbReference type="InterPro" id="IPR012281">
    <property type="entry name" value="Phospholipid_synth_PlsX-like"/>
</dbReference>
<keyword evidence="3 10" id="KW-0444">Lipid biosynthesis</keyword>
<comment type="similarity">
    <text evidence="10">Belongs to the PlsX family.</text>
</comment>
<dbReference type="GO" id="GO:0043811">
    <property type="term" value="F:phosphate:acyl-[acyl carrier protein] acyltransferase activity"/>
    <property type="evidence" value="ECO:0007669"/>
    <property type="project" value="UniProtKB-UniRule"/>
</dbReference>
<gene>
    <name evidence="10" type="primary">plsX</name>
    <name evidence="11" type="ORF">C0187_05145</name>
</gene>
<organism evidence="11 12">
    <name type="scientific">Calditerrivibrio nitroreducens</name>
    <dbReference type="NCBI Taxonomy" id="477976"/>
    <lineage>
        <taxon>Bacteria</taxon>
        <taxon>Pseudomonadati</taxon>
        <taxon>Deferribacterota</taxon>
        <taxon>Deferribacteres</taxon>
        <taxon>Deferribacterales</taxon>
        <taxon>Calditerrivibrionaceae</taxon>
    </lineage>
</organism>
<evidence type="ECO:0000256" key="3">
    <source>
        <dbReference type="ARBA" id="ARBA00022516"/>
    </source>
</evidence>
<comment type="pathway">
    <text evidence="10">Lipid metabolism; phospholipid metabolism.</text>
</comment>
<evidence type="ECO:0000313" key="11">
    <source>
        <dbReference type="EMBL" id="PMP70692.1"/>
    </source>
</evidence>
<evidence type="ECO:0000256" key="8">
    <source>
        <dbReference type="ARBA" id="ARBA00024069"/>
    </source>
</evidence>
<dbReference type="GO" id="GO:0006633">
    <property type="term" value="P:fatty acid biosynthetic process"/>
    <property type="evidence" value="ECO:0007669"/>
    <property type="project" value="UniProtKB-UniRule"/>
</dbReference>
<comment type="caution">
    <text evidence="11">The sequence shown here is derived from an EMBL/GenBank/DDBJ whole genome shotgun (WGS) entry which is preliminary data.</text>
</comment>
<comment type="function">
    <text evidence="10">Catalyzes the reversible formation of acyl-phosphate (acyl-PO(4)) from acyl-[acyl-carrier-protein] (acyl-ACP). This enzyme utilizes acyl-ACP as fatty acyl donor, but not acyl-CoA.</text>
</comment>
<evidence type="ECO:0000256" key="2">
    <source>
        <dbReference type="ARBA" id="ARBA00022490"/>
    </source>
</evidence>
<dbReference type="PIRSF" id="PIRSF002465">
    <property type="entry name" value="Phsphlp_syn_PlsX"/>
    <property type="match status" value="1"/>
</dbReference>
<keyword evidence="11" id="KW-0012">Acyltransferase</keyword>
<evidence type="ECO:0000256" key="6">
    <source>
        <dbReference type="ARBA" id="ARBA00023209"/>
    </source>
</evidence>
<comment type="subcellular location">
    <subcellularLocation>
        <location evidence="10">Cytoplasm</location>
    </subcellularLocation>
    <text evidence="10">Associated with the membrane possibly through PlsY.</text>
</comment>
<keyword evidence="5 10" id="KW-0443">Lipid metabolism</keyword>
<dbReference type="NCBIfam" id="TIGR00182">
    <property type="entry name" value="plsX"/>
    <property type="match status" value="1"/>
</dbReference>
<comment type="subunit">
    <text evidence="9 10">Homodimer. Probably interacts with PlsY.</text>
</comment>
<sequence>MIRVAVDAMGGDFAPQEVIKGVLLANKEYPIDIILVGDERIIKQELEKQAKTSSIERVFIVNAEEEIKMDDIPSVAARRKRNSSMHVGMKLVRNGEANAFFSAGNTGAMMAVSKLILRTIEGVDRPAIGAVFPNIKSSTIILDVGANVDCKPIHFLQFAIMGKAYARYILKLENPRIGLLSIGEEDVKGNELTKSVFTLLRNSNNLNFIGNVEAKEIFKGVADVIVCDGFTGNIALKSSEAAAGYIGTLLKEELKRTFISKIGALLAKGAFDRVKKRTDYTEYGGAPLLGVDGIVIIGHGSSNANAVKNGIRVSYELALNKVNTHIAEDIRNSLENHKQNVSLWESIKDKVKNMASQIQK</sequence>
<dbReference type="PANTHER" id="PTHR30100:SF1">
    <property type="entry name" value="PHOSPHATE ACYLTRANSFERASE"/>
    <property type="match status" value="1"/>
</dbReference>
<dbReference type="GO" id="GO:0008654">
    <property type="term" value="P:phospholipid biosynthetic process"/>
    <property type="evidence" value="ECO:0007669"/>
    <property type="project" value="UniProtKB-KW"/>
</dbReference>
<dbReference type="EMBL" id="PNIN01000050">
    <property type="protein sequence ID" value="PMP70692.1"/>
    <property type="molecule type" value="Genomic_DNA"/>
</dbReference>
<dbReference type="UniPathway" id="UPA00085"/>
<keyword evidence="4 10" id="KW-0808">Transferase</keyword>
<proteinExistence type="inferred from homology"/>
<keyword evidence="2 10" id="KW-0963">Cytoplasm</keyword>
<dbReference type="InterPro" id="IPR003664">
    <property type="entry name" value="FA_synthesis"/>
</dbReference>
<evidence type="ECO:0000256" key="1">
    <source>
        <dbReference type="ARBA" id="ARBA00001232"/>
    </source>
</evidence>
<dbReference type="Proteomes" id="UP000242881">
    <property type="component" value="Unassembled WGS sequence"/>
</dbReference>
<evidence type="ECO:0000256" key="4">
    <source>
        <dbReference type="ARBA" id="ARBA00022679"/>
    </source>
</evidence>
<evidence type="ECO:0000313" key="12">
    <source>
        <dbReference type="Proteomes" id="UP000242881"/>
    </source>
</evidence>
<keyword evidence="7 10" id="KW-1208">Phospholipid metabolism</keyword>
<comment type="catalytic activity">
    <reaction evidence="1 10">
        <text>a fatty acyl-[ACP] + phosphate = an acyl phosphate + holo-[ACP]</text>
        <dbReference type="Rhea" id="RHEA:42292"/>
        <dbReference type="Rhea" id="RHEA-COMP:9685"/>
        <dbReference type="Rhea" id="RHEA-COMP:14125"/>
        <dbReference type="ChEBI" id="CHEBI:43474"/>
        <dbReference type="ChEBI" id="CHEBI:59918"/>
        <dbReference type="ChEBI" id="CHEBI:64479"/>
        <dbReference type="ChEBI" id="CHEBI:138651"/>
        <dbReference type="EC" id="2.3.1.274"/>
    </reaction>
</comment>
<dbReference type="PANTHER" id="PTHR30100">
    <property type="entry name" value="FATTY ACID/PHOSPHOLIPID SYNTHESIS PROTEIN PLSX"/>
    <property type="match status" value="1"/>
</dbReference>
<protein>
    <recommendedName>
        <fullName evidence="8 10">Phosphate acyltransferase</fullName>
        <ecNumber evidence="8 10">2.3.1.274</ecNumber>
    </recommendedName>
    <alternativeName>
        <fullName evidence="10">Acyl-ACP phosphotransacylase</fullName>
    </alternativeName>
    <alternativeName>
        <fullName evidence="10">Acyl-[acyl-carrier-protein]--phosphate acyltransferase</fullName>
    </alternativeName>
    <alternativeName>
        <fullName evidence="10">Phosphate-acyl-ACP acyltransferase</fullName>
    </alternativeName>
</protein>
<dbReference type="Gene3D" id="3.40.718.10">
    <property type="entry name" value="Isopropylmalate Dehydrogenase"/>
    <property type="match status" value="1"/>
</dbReference>
<dbReference type="GO" id="GO:0005737">
    <property type="term" value="C:cytoplasm"/>
    <property type="evidence" value="ECO:0007669"/>
    <property type="project" value="UniProtKB-SubCell"/>
</dbReference>
<dbReference type="EC" id="2.3.1.274" evidence="8 10"/>
<dbReference type="RefSeq" id="WP_424605249.1">
    <property type="nucleotide sequence ID" value="NZ_JBNAVA010000003.1"/>
</dbReference>
<accession>A0A2J6WJX1</accession>
<evidence type="ECO:0000256" key="9">
    <source>
        <dbReference type="ARBA" id="ARBA00046608"/>
    </source>
</evidence>
<evidence type="ECO:0000256" key="10">
    <source>
        <dbReference type="HAMAP-Rule" id="MF_00019"/>
    </source>
</evidence>
<evidence type="ECO:0000256" key="7">
    <source>
        <dbReference type="ARBA" id="ARBA00023264"/>
    </source>
</evidence>
<name>A0A2J6WJX1_9BACT</name>
<dbReference type="HAMAP" id="MF_00019">
    <property type="entry name" value="PlsX"/>
    <property type="match status" value="1"/>
</dbReference>
<dbReference type="Pfam" id="PF02504">
    <property type="entry name" value="FA_synthesis"/>
    <property type="match status" value="1"/>
</dbReference>
<dbReference type="SUPFAM" id="SSF53659">
    <property type="entry name" value="Isocitrate/Isopropylmalate dehydrogenase-like"/>
    <property type="match status" value="1"/>
</dbReference>
<reference evidence="11 12" key="1">
    <citation type="submission" date="2018-01" db="EMBL/GenBank/DDBJ databases">
        <title>Metagenomic assembled genomes from two thermal pools in the Uzon Caldera, Kamchatka, Russia.</title>
        <authorList>
            <person name="Wilkins L."/>
            <person name="Ettinger C."/>
        </authorList>
    </citation>
    <scope>NUCLEOTIDE SEQUENCE [LARGE SCALE GENOMIC DNA]</scope>
    <source>
        <strain evidence="11">ZAV-05</strain>
    </source>
</reference>